<keyword evidence="8" id="KW-0492">Microsome</keyword>
<keyword evidence="11 14" id="KW-0503">Monooxygenase</keyword>
<evidence type="ECO:0008006" key="18">
    <source>
        <dbReference type="Google" id="ProtNLM"/>
    </source>
</evidence>
<comment type="similarity">
    <text evidence="4 14">Belongs to the cytochrome P450 family.</text>
</comment>
<evidence type="ECO:0000256" key="15">
    <source>
        <dbReference type="SAM" id="Phobius"/>
    </source>
</evidence>
<accession>A0A9N9X7G4</accession>
<keyword evidence="7" id="KW-0256">Endoplasmic reticulum</keyword>
<evidence type="ECO:0000256" key="5">
    <source>
        <dbReference type="ARBA" id="ARBA00022617"/>
    </source>
</evidence>
<dbReference type="GO" id="GO:0005506">
    <property type="term" value="F:iron ion binding"/>
    <property type="evidence" value="ECO:0007669"/>
    <property type="project" value="InterPro"/>
</dbReference>
<dbReference type="GO" id="GO:0004497">
    <property type="term" value="F:monooxygenase activity"/>
    <property type="evidence" value="ECO:0007669"/>
    <property type="project" value="UniProtKB-KW"/>
</dbReference>
<dbReference type="PANTHER" id="PTHR24292">
    <property type="entry name" value="CYTOCHROME P450"/>
    <property type="match status" value="1"/>
</dbReference>
<dbReference type="InterPro" id="IPR001128">
    <property type="entry name" value="Cyt_P450"/>
</dbReference>
<dbReference type="PROSITE" id="PS00086">
    <property type="entry name" value="CYTOCHROME_P450"/>
    <property type="match status" value="1"/>
</dbReference>
<keyword evidence="17" id="KW-1185">Reference proteome</keyword>
<evidence type="ECO:0000313" key="16">
    <source>
        <dbReference type="EMBL" id="CAG9830350.1"/>
    </source>
</evidence>
<organism evidence="16 17">
    <name type="scientific">Diabrotica balteata</name>
    <name type="common">Banded cucumber beetle</name>
    <dbReference type="NCBI Taxonomy" id="107213"/>
    <lineage>
        <taxon>Eukaryota</taxon>
        <taxon>Metazoa</taxon>
        <taxon>Ecdysozoa</taxon>
        <taxon>Arthropoda</taxon>
        <taxon>Hexapoda</taxon>
        <taxon>Insecta</taxon>
        <taxon>Pterygota</taxon>
        <taxon>Neoptera</taxon>
        <taxon>Endopterygota</taxon>
        <taxon>Coleoptera</taxon>
        <taxon>Polyphaga</taxon>
        <taxon>Cucujiformia</taxon>
        <taxon>Chrysomeloidea</taxon>
        <taxon>Chrysomelidae</taxon>
        <taxon>Galerucinae</taxon>
        <taxon>Diabroticina</taxon>
        <taxon>Diabroticites</taxon>
        <taxon>Diabrotica</taxon>
    </lineage>
</organism>
<sequence>MEVVKENLGLILFLTIFVLIYMYYKNAYKYWKNMGVPQLDPEFPFGDMYDTIFRKQNMGDKIKEIYDKMKGQRFVGLYFFSRKAFLPLDPILIKDILNKDFQYFSDRGIYYNEKKDPLSAHLFSIAGTKWKNLRSKLTPAYSPGKLKYMFGTIDKCGHTMTKKLQEIANEKGEVEIKEILARYTTDVIGSCAFGLECHCMTDPEAEFRLMGKRAFTQTIGDVLKIVVIRSFPPLAGLLGIGVFSGNVTDFFNRVVRDTIEFREKNNVTRPDFLQLLIQLRRNGQLEEDVADEFKKPPPGTALTIEEAAAQAFIFFLAGFETTSTTISFALYEMAVNKSIQNRARKEVDELMEKYKDLSYESIMEMTYLDTIIFETMRKYPPAPVFLRKCTKAYPVPNSNIVIEKGLSVLIPCYGLHRDPEYFPEPELFDPDRFSEENKSKIWEGTYIPFGDGPRNCIGMRFAMIQAKIALSLTLRNFFFELSEKTKLPLKMETKGIILTPIGGLWLKLKPRDYKTN</sequence>
<protein>
    <recommendedName>
        <fullName evidence="18">Cytochrome P450</fullName>
    </recommendedName>
</protein>
<keyword evidence="10 13" id="KW-0408">Iron</keyword>
<keyword evidence="12 15" id="KW-0472">Membrane</keyword>
<evidence type="ECO:0000313" key="17">
    <source>
        <dbReference type="Proteomes" id="UP001153709"/>
    </source>
</evidence>
<keyword evidence="6 13" id="KW-0479">Metal-binding</keyword>
<dbReference type="Proteomes" id="UP001153709">
    <property type="component" value="Chromosome 2"/>
</dbReference>
<dbReference type="GO" id="GO:0020037">
    <property type="term" value="F:heme binding"/>
    <property type="evidence" value="ECO:0007669"/>
    <property type="project" value="InterPro"/>
</dbReference>
<dbReference type="GO" id="GO:0016705">
    <property type="term" value="F:oxidoreductase activity, acting on paired donors, with incorporation or reduction of molecular oxygen"/>
    <property type="evidence" value="ECO:0007669"/>
    <property type="project" value="InterPro"/>
</dbReference>
<dbReference type="PRINTS" id="PR00463">
    <property type="entry name" value="EP450I"/>
</dbReference>
<evidence type="ECO:0000256" key="12">
    <source>
        <dbReference type="ARBA" id="ARBA00023136"/>
    </source>
</evidence>
<gene>
    <name evidence="16" type="ORF">DIABBA_LOCUS4059</name>
</gene>
<evidence type="ECO:0000256" key="2">
    <source>
        <dbReference type="ARBA" id="ARBA00004174"/>
    </source>
</evidence>
<reference evidence="16" key="1">
    <citation type="submission" date="2022-01" db="EMBL/GenBank/DDBJ databases">
        <authorList>
            <person name="King R."/>
        </authorList>
    </citation>
    <scope>NUCLEOTIDE SEQUENCE</scope>
</reference>
<evidence type="ECO:0000256" key="14">
    <source>
        <dbReference type="RuleBase" id="RU000461"/>
    </source>
</evidence>
<dbReference type="PANTHER" id="PTHR24292:SF103">
    <property type="entry name" value="CYTOCHROME P450 6BS1"/>
    <property type="match status" value="1"/>
</dbReference>
<evidence type="ECO:0000256" key="11">
    <source>
        <dbReference type="ARBA" id="ARBA00023033"/>
    </source>
</evidence>
<dbReference type="InterPro" id="IPR002401">
    <property type="entry name" value="Cyt_P450_E_grp-I"/>
</dbReference>
<proteinExistence type="inferred from homology"/>
<dbReference type="OrthoDB" id="2789670at2759"/>
<evidence type="ECO:0000256" key="13">
    <source>
        <dbReference type="PIRSR" id="PIRSR602401-1"/>
    </source>
</evidence>
<dbReference type="GO" id="GO:0005789">
    <property type="term" value="C:endoplasmic reticulum membrane"/>
    <property type="evidence" value="ECO:0007669"/>
    <property type="project" value="UniProtKB-SubCell"/>
</dbReference>
<feature type="binding site" description="axial binding residue" evidence="13">
    <location>
        <position position="456"/>
    </location>
    <ligand>
        <name>heme</name>
        <dbReference type="ChEBI" id="CHEBI:30413"/>
    </ligand>
    <ligandPart>
        <name>Fe</name>
        <dbReference type="ChEBI" id="CHEBI:18248"/>
    </ligandPart>
</feature>
<evidence type="ECO:0000256" key="1">
    <source>
        <dbReference type="ARBA" id="ARBA00001971"/>
    </source>
</evidence>
<dbReference type="Gene3D" id="1.10.630.10">
    <property type="entry name" value="Cytochrome P450"/>
    <property type="match status" value="1"/>
</dbReference>
<dbReference type="SUPFAM" id="SSF48264">
    <property type="entry name" value="Cytochrome P450"/>
    <property type="match status" value="1"/>
</dbReference>
<dbReference type="InterPro" id="IPR017972">
    <property type="entry name" value="Cyt_P450_CS"/>
</dbReference>
<dbReference type="EMBL" id="OU898277">
    <property type="protein sequence ID" value="CAG9830350.1"/>
    <property type="molecule type" value="Genomic_DNA"/>
</dbReference>
<evidence type="ECO:0000256" key="7">
    <source>
        <dbReference type="ARBA" id="ARBA00022824"/>
    </source>
</evidence>
<keyword evidence="15" id="KW-1133">Transmembrane helix</keyword>
<evidence type="ECO:0000256" key="8">
    <source>
        <dbReference type="ARBA" id="ARBA00022848"/>
    </source>
</evidence>
<comment type="cofactor">
    <cofactor evidence="1 13">
        <name>heme</name>
        <dbReference type="ChEBI" id="CHEBI:30413"/>
    </cofactor>
</comment>
<keyword evidence="15" id="KW-0812">Transmembrane</keyword>
<evidence type="ECO:0000256" key="6">
    <source>
        <dbReference type="ARBA" id="ARBA00022723"/>
    </source>
</evidence>
<name>A0A9N9X7G4_DIABA</name>
<dbReference type="CDD" id="cd11056">
    <property type="entry name" value="CYP6-like"/>
    <property type="match status" value="1"/>
</dbReference>
<dbReference type="AlphaFoldDB" id="A0A9N9X7G4"/>
<keyword evidence="5 13" id="KW-0349">Heme</keyword>
<evidence type="ECO:0000256" key="3">
    <source>
        <dbReference type="ARBA" id="ARBA00004406"/>
    </source>
</evidence>
<evidence type="ECO:0000256" key="4">
    <source>
        <dbReference type="ARBA" id="ARBA00010617"/>
    </source>
</evidence>
<dbReference type="Pfam" id="PF00067">
    <property type="entry name" value="p450"/>
    <property type="match status" value="1"/>
</dbReference>
<keyword evidence="9 14" id="KW-0560">Oxidoreductase</keyword>
<comment type="subcellular location">
    <subcellularLocation>
        <location evidence="3">Endoplasmic reticulum membrane</location>
        <topology evidence="3">Peripheral membrane protein</topology>
    </subcellularLocation>
    <subcellularLocation>
        <location evidence="2">Microsome membrane</location>
        <topology evidence="2">Peripheral membrane protein</topology>
    </subcellularLocation>
</comment>
<evidence type="ECO:0000256" key="9">
    <source>
        <dbReference type="ARBA" id="ARBA00023002"/>
    </source>
</evidence>
<feature type="transmembrane region" description="Helical" evidence="15">
    <location>
        <begin position="6"/>
        <end position="24"/>
    </location>
</feature>
<dbReference type="FunFam" id="1.10.630.10:FF:000042">
    <property type="entry name" value="Cytochrome P450"/>
    <property type="match status" value="1"/>
</dbReference>
<dbReference type="PRINTS" id="PR00385">
    <property type="entry name" value="P450"/>
</dbReference>
<dbReference type="InterPro" id="IPR050476">
    <property type="entry name" value="Insect_CytP450_Detox"/>
</dbReference>
<evidence type="ECO:0000256" key="10">
    <source>
        <dbReference type="ARBA" id="ARBA00023004"/>
    </source>
</evidence>
<dbReference type="InterPro" id="IPR036396">
    <property type="entry name" value="Cyt_P450_sf"/>
</dbReference>